<comment type="caution">
    <text evidence="1">The sequence shown here is derived from an EMBL/GenBank/DDBJ whole genome shotgun (WGS) entry which is preliminary data.</text>
</comment>
<proteinExistence type="predicted"/>
<evidence type="ECO:0000313" key="2">
    <source>
        <dbReference type="Proteomes" id="UP000805649"/>
    </source>
</evidence>
<dbReference type="EMBL" id="VUJX02000006">
    <property type="protein sequence ID" value="KAL0934746.1"/>
    <property type="molecule type" value="Genomic_DNA"/>
</dbReference>
<evidence type="ECO:0000313" key="1">
    <source>
        <dbReference type="EMBL" id="KAL0934746.1"/>
    </source>
</evidence>
<keyword evidence="2" id="KW-1185">Reference proteome</keyword>
<sequence>MADVERAGSISYESFKEDVSHEQKLDADTHAMPEILRSLSPEEYNKVGRRATLKMDIIILPTLMVTYILNYLDRNNIASAKLAGIMQDLHLSETEYQTCVSILFVGYIIMQIPSNMIIGKIKLPGVYICGAMAVWGIISAAQTVVKTFASLAVARFFIGFVEAVFFPGALFYLSIFYNRKQYAFRTALFYSGSQLGNAFGGLLAIAILKLDGRYGLEGWRWGVVTIGLAVVFAFILPNSPDGIRSLNEAERAWIKHNFDKDQGQSDNRSEITARQGFMLAVRDPKTWLMLATLYCIFTSAGVTNFFPPVVATLGYSRTITFALTAPPFVLCCFTMLINGFHSDRTGERYWHIVGPLCITLVANIIAVSTLNTGARYTAMMLMPASFYAGSTVLLSWITGTLNQPVTKRAAAIALIISVCNTPNVWTPYLYNGAPRYFAAFTVNLVAAGAAILIATGTRLYLRRENQKMDDGESLGKSGPTPAQQASGFSSVPFLGDMLYNILMDDGASAGPTPLRIVPYQTPGQVRPAGQKRKRRWTQGDSQNGPSLKIRNACITCRDLTNSALSPVGTATTISLEQEHTRGVQAAVFDDFSPNELPPANGGSASGETPNGPLQEDQYGHFHGGASEFAFLHMAKQKLASLPSMSIHFSDYPLAESGNLPPVLPPKPTADKLVRTFFDFGLTTSRFVHEPSLMESFEKLYNDGDVDSLNDDILGLVYMVMTLGSHYSRVNNMYCGYSASVRLYHMADNQLRKESSKITFASLQARMLATHYLLNHSRMHEAWSSFGIVVRHAQALGLHRRSVGPLSNHVTREYRKRLFWSIYINDRIISSIFGRPCAIHDDDIDQDECALANDEDITASGCHLTASGEFCSAAALVHYARLARILGRILRSFYSPAARNHGIMQLHQAATDFERSLLDWQKNLPAYLNYVALPPSALSIMTQRQTCTLKLMFAHASLLLYRPFILYSMDSAAEASSRLEQWVKRSHDKSISAAKVVVNECRYLCQRGLFSRVFWLVNYMQFAAVGTLYMYSHLWPEATHVRDTAEEAMAEFPVGVEGDLVGQRYVEILGELRDVTAKSTVAPSVGMDLLARACTVDELPAFEASLMDFGGPWSNLFFDTTALDEYVSEDR</sequence>
<name>A0ACC3YTF0_COLTU</name>
<reference evidence="1 2" key="1">
    <citation type="journal article" date="2020" name="Phytopathology">
        <title>Genome Sequence Resources of Colletotrichum truncatum, C. plurivorum, C. musicola, and C. sojae: Four Species Pathogenic to Soybean (Glycine max).</title>
        <authorList>
            <person name="Rogerio F."/>
            <person name="Boufleur T.R."/>
            <person name="Ciampi-Guillardi M."/>
            <person name="Sukno S.A."/>
            <person name="Thon M.R."/>
            <person name="Massola Junior N.S."/>
            <person name="Baroncelli R."/>
        </authorList>
    </citation>
    <scope>NUCLEOTIDE SEQUENCE [LARGE SCALE GENOMIC DNA]</scope>
    <source>
        <strain evidence="1 2">CMES1059</strain>
    </source>
</reference>
<gene>
    <name evidence="1" type="ORF">CTRU02_209337</name>
</gene>
<accession>A0ACC3YTF0</accession>
<organism evidence="1 2">
    <name type="scientific">Colletotrichum truncatum</name>
    <name type="common">Anthracnose fungus</name>
    <name type="synonym">Colletotrichum capsici</name>
    <dbReference type="NCBI Taxonomy" id="5467"/>
    <lineage>
        <taxon>Eukaryota</taxon>
        <taxon>Fungi</taxon>
        <taxon>Dikarya</taxon>
        <taxon>Ascomycota</taxon>
        <taxon>Pezizomycotina</taxon>
        <taxon>Sordariomycetes</taxon>
        <taxon>Hypocreomycetidae</taxon>
        <taxon>Glomerellales</taxon>
        <taxon>Glomerellaceae</taxon>
        <taxon>Colletotrichum</taxon>
        <taxon>Colletotrichum truncatum species complex</taxon>
    </lineage>
</organism>
<protein>
    <submittedName>
        <fullName evidence="1">Fungal specific transcription factor domain protein</fullName>
    </submittedName>
</protein>
<dbReference type="Proteomes" id="UP000805649">
    <property type="component" value="Unassembled WGS sequence"/>
</dbReference>